<evidence type="ECO:0000313" key="3">
    <source>
        <dbReference type="Proteomes" id="UP000663880"/>
    </source>
</evidence>
<evidence type="ECO:0000313" key="2">
    <source>
        <dbReference type="EMBL" id="CAF4921144.1"/>
    </source>
</evidence>
<reference evidence="2" key="1">
    <citation type="submission" date="2021-02" db="EMBL/GenBank/DDBJ databases">
        <authorList>
            <person name="Steward A R."/>
        </authorList>
    </citation>
    <scope>NUCLEOTIDE SEQUENCE</scope>
</reference>
<dbReference type="Proteomes" id="UP000663880">
    <property type="component" value="Unassembled WGS sequence"/>
</dbReference>
<organism evidence="2 3">
    <name type="scientific">Pieris macdunnoughi</name>
    <dbReference type="NCBI Taxonomy" id="345717"/>
    <lineage>
        <taxon>Eukaryota</taxon>
        <taxon>Metazoa</taxon>
        <taxon>Ecdysozoa</taxon>
        <taxon>Arthropoda</taxon>
        <taxon>Hexapoda</taxon>
        <taxon>Insecta</taxon>
        <taxon>Pterygota</taxon>
        <taxon>Neoptera</taxon>
        <taxon>Endopterygota</taxon>
        <taxon>Lepidoptera</taxon>
        <taxon>Glossata</taxon>
        <taxon>Ditrysia</taxon>
        <taxon>Papilionoidea</taxon>
        <taxon>Pieridae</taxon>
        <taxon>Pierinae</taxon>
        <taxon>Pieris</taxon>
    </lineage>
</organism>
<dbReference type="AlphaFoldDB" id="A0A821W9S1"/>
<comment type="caution">
    <text evidence="2">The sequence shown here is derived from an EMBL/GenBank/DDBJ whole genome shotgun (WGS) entry which is preliminary data.</text>
</comment>
<evidence type="ECO:0000256" key="1">
    <source>
        <dbReference type="SAM" id="MobiDB-lite"/>
    </source>
</evidence>
<accession>A0A821W9S1</accession>
<keyword evidence="3" id="KW-1185">Reference proteome</keyword>
<feature type="region of interest" description="Disordered" evidence="1">
    <location>
        <begin position="1"/>
        <end position="33"/>
    </location>
</feature>
<sequence length="98" mass="11354">MLRTDPTHIQARSPLESSWQNRPGKEASLLRGRKMERHGVKLKGLPTDDQDDQTDVLRWMPSAPPGHRTLNQRYIIILTLNKQFSPKQIYLYFALVVS</sequence>
<name>A0A821W9S1_9NEOP</name>
<protein>
    <submittedName>
        <fullName evidence="2">Uncharacterized protein</fullName>
    </submittedName>
</protein>
<gene>
    <name evidence="2" type="ORF">PMACD_LOCUS13036</name>
</gene>
<dbReference type="EMBL" id="CAJOBZ010000056">
    <property type="protein sequence ID" value="CAF4921144.1"/>
    <property type="molecule type" value="Genomic_DNA"/>
</dbReference>
<proteinExistence type="predicted"/>